<comment type="caution">
    <text evidence="1">The sequence shown here is derived from an EMBL/GenBank/DDBJ whole genome shotgun (WGS) entry which is preliminary data.</text>
</comment>
<dbReference type="Proteomes" id="UP000219522">
    <property type="component" value="Unassembled WGS sequence"/>
</dbReference>
<proteinExistence type="predicted"/>
<name>A0A7Z7N064_9BURK</name>
<protein>
    <submittedName>
        <fullName evidence="1">Uncharacterized protein</fullName>
    </submittedName>
</protein>
<organism evidence="1 2">
    <name type="scientific">Caballeronia arationis</name>
    <dbReference type="NCBI Taxonomy" id="1777142"/>
    <lineage>
        <taxon>Bacteria</taxon>
        <taxon>Pseudomonadati</taxon>
        <taxon>Pseudomonadota</taxon>
        <taxon>Betaproteobacteria</taxon>
        <taxon>Burkholderiales</taxon>
        <taxon>Burkholderiaceae</taxon>
        <taxon>Caballeronia</taxon>
    </lineage>
</organism>
<reference evidence="1 2" key="1">
    <citation type="submission" date="2017-09" db="EMBL/GenBank/DDBJ databases">
        <authorList>
            <person name="Varghese N."/>
            <person name="Submissions S."/>
        </authorList>
    </citation>
    <scope>NUCLEOTIDE SEQUENCE [LARGE SCALE GENOMIC DNA]</scope>
    <source>
        <strain evidence="1 2">OK806</strain>
    </source>
</reference>
<gene>
    <name evidence="1" type="ORF">SAMN05446927_0365</name>
</gene>
<evidence type="ECO:0000313" key="2">
    <source>
        <dbReference type="Proteomes" id="UP000219522"/>
    </source>
</evidence>
<dbReference type="EMBL" id="OCSU01000001">
    <property type="protein sequence ID" value="SOE49531.1"/>
    <property type="molecule type" value="Genomic_DNA"/>
</dbReference>
<dbReference type="AlphaFoldDB" id="A0A7Z7N064"/>
<keyword evidence="2" id="KW-1185">Reference proteome</keyword>
<accession>A0A7Z7N064</accession>
<evidence type="ECO:0000313" key="1">
    <source>
        <dbReference type="EMBL" id="SOE49531.1"/>
    </source>
</evidence>
<sequence>MLYLLKRWANNGVSAVGRVAPAGTLQAFRLPLFRSVRSRAWGGEYVDAVASNGDVRNSFSHPTDRVLCEGPELAINDLSDLRIQPIASRRLIFACEYTELESAEFLRLSHGLILAFVSADPVLGNPIRLA</sequence>